<evidence type="ECO:0000256" key="1">
    <source>
        <dbReference type="ARBA" id="ARBA00007797"/>
    </source>
</evidence>
<dbReference type="Proteomes" id="UP001162087">
    <property type="component" value="Chromosome 4"/>
</dbReference>
<feature type="region of interest" description="Disordered" evidence="2">
    <location>
        <begin position="899"/>
        <end position="1006"/>
    </location>
</feature>
<feature type="region of interest" description="Disordered" evidence="2">
    <location>
        <begin position="871"/>
        <end position="890"/>
    </location>
</feature>
<feature type="compositionally biased region" description="Acidic residues" evidence="2">
    <location>
        <begin position="62"/>
        <end position="89"/>
    </location>
</feature>
<keyword evidence="5" id="KW-1185">Reference proteome</keyword>
<dbReference type="EMBL" id="OX365899">
    <property type="protein sequence ID" value="CAI4058024.1"/>
    <property type="molecule type" value="Genomic_DNA"/>
</dbReference>
<dbReference type="InterPro" id="IPR005612">
    <property type="entry name" value="CCAAT-binding_factor"/>
</dbReference>
<name>A0AA35NNL9_SACK1</name>
<feature type="compositionally biased region" description="Basic residues" evidence="2">
    <location>
        <begin position="29"/>
        <end position="38"/>
    </location>
</feature>
<feature type="compositionally biased region" description="Polar residues" evidence="2">
    <location>
        <begin position="145"/>
        <end position="160"/>
    </location>
</feature>
<dbReference type="AlphaFoldDB" id="A0AA35NNL9"/>
<feature type="compositionally biased region" description="Basic and acidic residues" evidence="2">
    <location>
        <begin position="39"/>
        <end position="56"/>
    </location>
</feature>
<reference evidence="4" key="1">
    <citation type="submission" date="2022-10" db="EMBL/GenBank/DDBJ databases">
        <authorList>
            <person name="Byrne P K."/>
        </authorList>
    </citation>
    <scope>NUCLEOTIDE SEQUENCE</scope>
    <source>
        <strain evidence="4">IFO1802</strain>
    </source>
</reference>
<evidence type="ECO:0000313" key="4">
    <source>
        <dbReference type="EMBL" id="CAI4058024.1"/>
    </source>
</evidence>
<sequence length="1030" mass="117331">MAENKDKKLDLSSLRSKISSKLQDNSNKNSKKAQKKKNAKDSSDGKKVDEDIRREALALGASEEDLELIQGLSDDDDDAHSEQEFDAGADEGTNDKGFNNDLQSFMKDIGFDKHKLEDVDDEDGEDLTKSEEPKKSVQEKKNKQQNHVVTTSKKQSQQKNDVGDDDEEEEEEEEGDEKEDANLSSDQESDAKSAEKEKKEEKDSDLITQTTIISSDKLIIPYDKPWYQIPLDSPVGQSDDVEDLSKEQIEKLFERGKQTLEIDNQTYYDEFTKDSSQAKFMSQILSDGTLNDKISAVTLLIQDSPLHNTKSLETLASYCGKKSRNSALQSLNALKDLFLSGLLPNRKLRYFKNQPGLSMMLSKKTLAVFYFEDYIKKLFFRVLEVLEVLSHDPIIHVRLQVLNHVFDLLSNQPEQEFNLLKLGVNKIGDIDSKVSSKASYLLLKLEQAHPNMKSVVIDAIVDIVLRPNADYHTTYYSVITLNQTILKRSEDSVANKLVKTYFTLFEKFLINTDKDHADGTAKSNSKSYEEKRKKNFKKGQHGGKSVKNEKTESEVLDEKNSKLFSALLTGINRAFPFAQIPASVYEIHMETLYKITHSSNFNTSIQALVLINQVTVKAKLNSDRYYRTLYESLFDPRLVNSSKQGIYLNLLYKSLKQDESNVERVEAFVKRILQVCSHWINVGTIAGFFYLLIQLAKTVPQIKNLLTNTPVDHEYESDAEEEPENKNSKKKEYDGRKRDPKFANADKSSLWEISQFINHFHPTVQTYAGAYVTGETEEISKPDLGLFTLSHFLDRFVYRSAKQTNATRGASIMQPLFSGSRINDSVLVKASDVMHDQNPVNTEDWLTKKIKDIKPEDKFFYQYFTTKKTADRKGNKSNKESNFDSDDEMNEDEIWSALVKSRPDVEDDSDESELDFGEEDFSESSGEDEAKLDVVDAEDVENEDDQDSDEEEGLDEDIFYSFDGEGNTGDKKRSLAESDEEVEGIEEEKEEDMEAAAKRAKKKQRKNMLKSLPVFASAEDYAQYLDQDSE</sequence>
<dbReference type="InterPro" id="IPR016024">
    <property type="entry name" value="ARM-type_fold"/>
</dbReference>
<dbReference type="Pfam" id="PF03914">
    <property type="entry name" value="CBF"/>
    <property type="match status" value="1"/>
</dbReference>
<feature type="compositionally biased region" description="Acidic residues" evidence="2">
    <location>
        <begin position="163"/>
        <end position="179"/>
    </location>
</feature>
<feature type="region of interest" description="Disordered" evidence="2">
    <location>
        <begin position="116"/>
        <end position="205"/>
    </location>
</feature>
<dbReference type="RefSeq" id="XP_056086718.1">
    <property type="nucleotide sequence ID" value="XM_056232439.1"/>
</dbReference>
<feature type="compositionally biased region" description="Basic and acidic residues" evidence="2">
    <location>
        <begin position="724"/>
        <end position="741"/>
    </location>
</feature>
<dbReference type="PANTHER" id="PTHR12048">
    <property type="entry name" value="CCAAT-BINDING FACTOR-RELATED"/>
    <property type="match status" value="1"/>
</dbReference>
<feature type="compositionally biased region" description="Basic and acidic residues" evidence="2">
    <location>
        <begin position="871"/>
        <end position="882"/>
    </location>
</feature>
<organism evidence="4 5">
    <name type="scientific">Saccharomyces kudriavzevii (strain ATCC MYA-4449 / AS 2.2408 / CBS 8840 / NBRC 1802 / NCYC 2889)</name>
    <name type="common">Yeast</name>
    <dbReference type="NCBI Taxonomy" id="226230"/>
    <lineage>
        <taxon>Eukaryota</taxon>
        <taxon>Fungi</taxon>
        <taxon>Dikarya</taxon>
        <taxon>Ascomycota</taxon>
        <taxon>Saccharomycotina</taxon>
        <taxon>Saccharomycetes</taxon>
        <taxon>Saccharomycetales</taxon>
        <taxon>Saccharomycetaceae</taxon>
        <taxon>Saccharomyces</taxon>
    </lineage>
</organism>
<feature type="region of interest" description="Disordered" evidence="2">
    <location>
        <begin position="518"/>
        <end position="553"/>
    </location>
</feature>
<feature type="region of interest" description="Disordered" evidence="2">
    <location>
        <begin position="713"/>
        <end position="741"/>
    </location>
</feature>
<dbReference type="GeneID" id="80923018"/>
<dbReference type="SUPFAM" id="SSF48371">
    <property type="entry name" value="ARM repeat"/>
    <property type="match status" value="1"/>
</dbReference>
<gene>
    <name evidence="4" type="primary">SKDI04G2890</name>
    <name evidence="4" type="ORF">SKDI_04G2890</name>
</gene>
<feature type="compositionally biased region" description="Basic and acidic residues" evidence="2">
    <location>
        <begin position="1"/>
        <end position="10"/>
    </location>
</feature>
<protein>
    <recommendedName>
        <fullName evidence="3">CCAAT-binding factor domain-containing protein</fullName>
    </recommendedName>
</protein>
<feature type="compositionally biased region" description="Basic and acidic residues" evidence="2">
    <location>
        <begin position="189"/>
        <end position="205"/>
    </location>
</feature>
<feature type="compositionally biased region" description="Basic and acidic residues" evidence="2">
    <location>
        <begin position="126"/>
        <end position="142"/>
    </location>
</feature>
<feature type="region of interest" description="Disordered" evidence="2">
    <location>
        <begin position="1"/>
        <end position="102"/>
    </location>
</feature>
<evidence type="ECO:0000256" key="2">
    <source>
        <dbReference type="SAM" id="MobiDB-lite"/>
    </source>
</evidence>
<feature type="compositionally biased region" description="Acidic residues" evidence="2">
    <location>
        <begin position="977"/>
        <end position="994"/>
    </location>
</feature>
<evidence type="ECO:0000313" key="5">
    <source>
        <dbReference type="Proteomes" id="UP001162087"/>
    </source>
</evidence>
<feature type="compositionally biased region" description="Low complexity" evidence="2">
    <location>
        <begin position="11"/>
        <end position="28"/>
    </location>
</feature>
<evidence type="ECO:0000259" key="3">
    <source>
        <dbReference type="Pfam" id="PF03914"/>
    </source>
</evidence>
<dbReference type="InterPro" id="IPR040155">
    <property type="entry name" value="CEBPZ/Mak21-like"/>
</dbReference>
<dbReference type="GO" id="GO:0005634">
    <property type="term" value="C:nucleus"/>
    <property type="evidence" value="ECO:0007669"/>
    <property type="project" value="UniProtKB-ARBA"/>
</dbReference>
<feature type="compositionally biased region" description="Acidic residues" evidence="2">
    <location>
        <begin position="935"/>
        <end position="958"/>
    </location>
</feature>
<feature type="domain" description="CCAAT-binding factor" evidence="3">
    <location>
        <begin position="604"/>
        <end position="768"/>
    </location>
</feature>
<comment type="similarity">
    <text evidence="1">Belongs to the CBF/MAK21 family.</text>
</comment>
<accession>A0AA35NNL9</accession>
<dbReference type="PANTHER" id="PTHR12048:SF0">
    <property type="entry name" value="CCAAT_ENHANCER-BINDING PROTEIN ZETA"/>
    <property type="match status" value="1"/>
</dbReference>
<feature type="compositionally biased region" description="Acidic residues" evidence="2">
    <location>
        <begin position="905"/>
        <end position="927"/>
    </location>
</feature>
<proteinExistence type="inferred from homology"/>